<gene>
    <name evidence="4" type="ORF">KGMB01110_04260</name>
</gene>
<keyword evidence="1" id="KW-0175">Coiled coil</keyword>
<keyword evidence="3" id="KW-0472">Membrane</keyword>
<evidence type="ECO:0000256" key="1">
    <source>
        <dbReference type="SAM" id="Coils"/>
    </source>
</evidence>
<evidence type="ECO:0000256" key="3">
    <source>
        <dbReference type="SAM" id="Phobius"/>
    </source>
</evidence>
<feature type="coiled-coil region" evidence="1">
    <location>
        <begin position="78"/>
        <end position="112"/>
    </location>
</feature>
<feature type="compositionally biased region" description="Basic residues" evidence="2">
    <location>
        <begin position="38"/>
        <end position="49"/>
    </location>
</feature>
<reference evidence="5" key="1">
    <citation type="submission" date="2018-09" db="EMBL/GenBank/DDBJ databases">
        <title>Draft Genome Sequence of Mediterraneibacter sp. KCTC 15684.</title>
        <authorList>
            <person name="Kim J.S."/>
            <person name="Han K.I."/>
            <person name="Suh M.K."/>
            <person name="Lee K.C."/>
            <person name="Eom M.K."/>
            <person name="Lee J.H."/>
            <person name="Park S.H."/>
            <person name="Kang S.W."/>
            <person name="Park J.E."/>
            <person name="Oh B.S."/>
            <person name="Yu S.Y."/>
            <person name="Choi S.H."/>
            <person name="Lee D.H."/>
            <person name="Yoon H."/>
            <person name="Kim B."/>
            <person name="Yang S.J."/>
            <person name="Lee J.S."/>
        </authorList>
    </citation>
    <scope>NUCLEOTIDE SEQUENCE [LARGE SCALE GENOMIC DNA]</scope>
    <source>
        <strain evidence="5">KCTC 15684</strain>
    </source>
</reference>
<evidence type="ECO:0000313" key="5">
    <source>
        <dbReference type="Proteomes" id="UP000265643"/>
    </source>
</evidence>
<dbReference type="EMBL" id="BHGK01000001">
    <property type="protein sequence ID" value="GCA65990.1"/>
    <property type="molecule type" value="Genomic_DNA"/>
</dbReference>
<sequence length="171" mass="19561">MATRRSHRTTEYRQMYVYGNTVRQPEAMPKRREEIRQPKRRVSSQVRKNRNRARQISPAYVIFFAIAAICAVFVCVQYLQLKAELQTRSENITALQEELSSLTEENDTAYHAAENSVNIQELRDKAINELGMVEPSAGQVIEYESPTSDYVKQYENIPKSGAIAQSADVSK</sequence>
<dbReference type="RefSeq" id="WP_119297406.1">
    <property type="nucleotide sequence ID" value="NZ_BHGK01000001.1"/>
</dbReference>
<feature type="region of interest" description="Disordered" evidence="2">
    <location>
        <begin position="26"/>
        <end position="49"/>
    </location>
</feature>
<dbReference type="Proteomes" id="UP000265643">
    <property type="component" value="Unassembled WGS sequence"/>
</dbReference>
<protein>
    <recommendedName>
        <fullName evidence="6">Cell division protein FtsL</fullName>
    </recommendedName>
</protein>
<name>A0A391NZJ4_9FIRM</name>
<dbReference type="AlphaFoldDB" id="A0A391NZJ4"/>
<evidence type="ECO:0000256" key="2">
    <source>
        <dbReference type="SAM" id="MobiDB-lite"/>
    </source>
</evidence>
<keyword evidence="3" id="KW-1133">Transmembrane helix</keyword>
<evidence type="ECO:0000313" key="4">
    <source>
        <dbReference type="EMBL" id="GCA65990.1"/>
    </source>
</evidence>
<proteinExistence type="predicted"/>
<feature type="transmembrane region" description="Helical" evidence="3">
    <location>
        <begin position="57"/>
        <end position="79"/>
    </location>
</feature>
<accession>A0A391NZJ4</accession>
<evidence type="ECO:0008006" key="6">
    <source>
        <dbReference type="Google" id="ProtNLM"/>
    </source>
</evidence>
<comment type="caution">
    <text evidence="4">The sequence shown here is derived from an EMBL/GenBank/DDBJ whole genome shotgun (WGS) entry which is preliminary data.</text>
</comment>
<keyword evidence="3" id="KW-0812">Transmembrane</keyword>
<feature type="compositionally biased region" description="Basic and acidic residues" evidence="2">
    <location>
        <begin position="28"/>
        <end position="37"/>
    </location>
</feature>
<organism evidence="4 5">
    <name type="scientific">Mediterraneibacter butyricigenes</name>
    <dbReference type="NCBI Taxonomy" id="2316025"/>
    <lineage>
        <taxon>Bacteria</taxon>
        <taxon>Bacillati</taxon>
        <taxon>Bacillota</taxon>
        <taxon>Clostridia</taxon>
        <taxon>Lachnospirales</taxon>
        <taxon>Lachnospiraceae</taxon>
        <taxon>Mediterraneibacter</taxon>
    </lineage>
</organism>
<keyword evidence="5" id="KW-1185">Reference proteome</keyword>